<dbReference type="InterPro" id="IPR013151">
    <property type="entry name" value="Immunoglobulin_dom"/>
</dbReference>
<dbReference type="GO" id="GO:0050808">
    <property type="term" value="P:synapse organization"/>
    <property type="evidence" value="ECO:0007669"/>
    <property type="project" value="TreeGrafter"/>
</dbReference>
<feature type="chain" id="PRO_5043990583" description="Ig-like domain-containing protein" evidence="1">
    <location>
        <begin position="21"/>
        <end position="305"/>
    </location>
</feature>
<dbReference type="Proteomes" id="UP001487740">
    <property type="component" value="Unassembled WGS sequence"/>
</dbReference>
<dbReference type="InterPro" id="IPR013783">
    <property type="entry name" value="Ig-like_fold"/>
</dbReference>
<dbReference type="EMBL" id="JARAKH010000020">
    <property type="protein sequence ID" value="KAK8393753.1"/>
    <property type="molecule type" value="Genomic_DNA"/>
</dbReference>
<evidence type="ECO:0000259" key="2">
    <source>
        <dbReference type="PROSITE" id="PS50835"/>
    </source>
</evidence>
<dbReference type="SMART" id="SM00409">
    <property type="entry name" value="IG"/>
    <property type="match status" value="2"/>
</dbReference>
<dbReference type="InterPro" id="IPR013106">
    <property type="entry name" value="Ig_V-set"/>
</dbReference>
<dbReference type="AlphaFoldDB" id="A0AAW0U393"/>
<dbReference type="PANTHER" id="PTHR23279:SF45">
    <property type="entry name" value="DEFECTIVE PROBOSCIS EXTENSION RESPONSE 12, ISOFORM C"/>
    <property type="match status" value="1"/>
</dbReference>
<dbReference type="SMART" id="SM00408">
    <property type="entry name" value="IGc2"/>
    <property type="match status" value="2"/>
</dbReference>
<dbReference type="SUPFAM" id="SSF48726">
    <property type="entry name" value="Immunoglobulin"/>
    <property type="match status" value="2"/>
</dbReference>
<accession>A0AAW0U393</accession>
<feature type="domain" description="Ig-like" evidence="2">
    <location>
        <begin position="205"/>
        <end position="302"/>
    </location>
</feature>
<dbReference type="PANTHER" id="PTHR23279">
    <property type="entry name" value="DEFECTIVE PROBOSCIS EXTENSION RESPONSE DPR -RELATED"/>
    <property type="match status" value="1"/>
</dbReference>
<dbReference type="InterPro" id="IPR036179">
    <property type="entry name" value="Ig-like_dom_sf"/>
</dbReference>
<feature type="signal peptide" evidence="1">
    <location>
        <begin position="1"/>
        <end position="20"/>
    </location>
</feature>
<organism evidence="3 4">
    <name type="scientific">Scylla paramamosain</name>
    <name type="common">Mud crab</name>
    <dbReference type="NCBI Taxonomy" id="85552"/>
    <lineage>
        <taxon>Eukaryota</taxon>
        <taxon>Metazoa</taxon>
        <taxon>Ecdysozoa</taxon>
        <taxon>Arthropoda</taxon>
        <taxon>Crustacea</taxon>
        <taxon>Multicrustacea</taxon>
        <taxon>Malacostraca</taxon>
        <taxon>Eumalacostraca</taxon>
        <taxon>Eucarida</taxon>
        <taxon>Decapoda</taxon>
        <taxon>Pleocyemata</taxon>
        <taxon>Brachyura</taxon>
        <taxon>Eubrachyura</taxon>
        <taxon>Portunoidea</taxon>
        <taxon>Portunidae</taxon>
        <taxon>Portuninae</taxon>
        <taxon>Scylla</taxon>
    </lineage>
</organism>
<dbReference type="Pfam" id="PF00047">
    <property type="entry name" value="ig"/>
    <property type="match status" value="1"/>
</dbReference>
<gene>
    <name evidence="3" type="ORF">O3P69_006813</name>
</gene>
<dbReference type="InterPro" id="IPR003599">
    <property type="entry name" value="Ig_sub"/>
</dbReference>
<protein>
    <recommendedName>
        <fullName evidence="2">Ig-like domain-containing protein</fullName>
    </recommendedName>
</protein>
<feature type="domain" description="Ig-like" evidence="2">
    <location>
        <begin position="92"/>
        <end position="201"/>
    </location>
</feature>
<sequence length="305" mass="33780">MGCRYAGQTLLLFLLGVSLAAVNPPTPTEDVGREVREATHSPTPISEDHHQYLLPHYSVSSSPASADQEMVVEAAVKEEDGLAVEDDEFWAPVTTSTSAQNNSVANLTAQLGGSVFLPCKTHHSLERQLLPQVSWVRRRDWHILTSGTLTYTKEERFSIHHPEGSNEWTLAIKYVELADAGMYECQIVTGGGVVSHLVNLVVLVPRAVIPGDGEHHVESGSTLSLTCFIEQSAAEPQYIFWYQNSRMINYDRERGGIKVRIETGDDSRVISHLTIVDAQPSDSGQLHLCRRQHQTRVHSSVRYGS</sequence>
<dbReference type="Gene3D" id="2.60.40.10">
    <property type="entry name" value="Immunoglobulins"/>
    <property type="match status" value="2"/>
</dbReference>
<dbReference type="SMART" id="SM00406">
    <property type="entry name" value="IGv"/>
    <property type="match status" value="1"/>
</dbReference>
<dbReference type="InterPro" id="IPR007110">
    <property type="entry name" value="Ig-like_dom"/>
</dbReference>
<keyword evidence="1" id="KW-0732">Signal</keyword>
<reference evidence="3 4" key="1">
    <citation type="submission" date="2023-03" db="EMBL/GenBank/DDBJ databases">
        <title>High-quality genome of Scylla paramamosain provides insights in environmental adaptation.</title>
        <authorList>
            <person name="Zhang L."/>
        </authorList>
    </citation>
    <scope>NUCLEOTIDE SEQUENCE [LARGE SCALE GENOMIC DNA]</scope>
    <source>
        <strain evidence="3">LZ_2023a</strain>
        <tissue evidence="3">Muscle</tissue>
    </source>
</reference>
<dbReference type="Pfam" id="PF07686">
    <property type="entry name" value="V-set"/>
    <property type="match status" value="1"/>
</dbReference>
<dbReference type="PROSITE" id="PS50835">
    <property type="entry name" value="IG_LIKE"/>
    <property type="match status" value="2"/>
</dbReference>
<dbReference type="GO" id="GO:0032589">
    <property type="term" value="C:neuron projection membrane"/>
    <property type="evidence" value="ECO:0007669"/>
    <property type="project" value="TreeGrafter"/>
</dbReference>
<dbReference type="InterPro" id="IPR003598">
    <property type="entry name" value="Ig_sub2"/>
</dbReference>
<name>A0AAW0U393_SCYPA</name>
<evidence type="ECO:0000313" key="3">
    <source>
        <dbReference type="EMBL" id="KAK8393753.1"/>
    </source>
</evidence>
<proteinExistence type="predicted"/>
<dbReference type="InterPro" id="IPR037448">
    <property type="entry name" value="Zig-8"/>
</dbReference>
<evidence type="ECO:0000313" key="4">
    <source>
        <dbReference type="Proteomes" id="UP001487740"/>
    </source>
</evidence>
<evidence type="ECO:0000256" key="1">
    <source>
        <dbReference type="SAM" id="SignalP"/>
    </source>
</evidence>
<keyword evidence="4" id="KW-1185">Reference proteome</keyword>
<comment type="caution">
    <text evidence="3">The sequence shown here is derived from an EMBL/GenBank/DDBJ whole genome shotgun (WGS) entry which is preliminary data.</text>
</comment>